<organism evidence="2 3">
    <name type="scientific">Elysia marginata</name>
    <dbReference type="NCBI Taxonomy" id="1093978"/>
    <lineage>
        <taxon>Eukaryota</taxon>
        <taxon>Metazoa</taxon>
        <taxon>Spiralia</taxon>
        <taxon>Lophotrochozoa</taxon>
        <taxon>Mollusca</taxon>
        <taxon>Gastropoda</taxon>
        <taxon>Heterobranchia</taxon>
        <taxon>Euthyneura</taxon>
        <taxon>Panpulmonata</taxon>
        <taxon>Sacoglossa</taxon>
        <taxon>Placobranchoidea</taxon>
        <taxon>Plakobranchidae</taxon>
        <taxon>Elysia</taxon>
    </lineage>
</organism>
<comment type="caution">
    <text evidence="2">The sequence shown here is derived from an EMBL/GenBank/DDBJ whole genome shotgun (WGS) entry which is preliminary data.</text>
</comment>
<reference evidence="2 3" key="1">
    <citation type="journal article" date="2021" name="Elife">
        <title>Chloroplast acquisition without the gene transfer in kleptoplastic sea slugs, Plakobranchus ocellatus.</title>
        <authorList>
            <person name="Maeda T."/>
            <person name="Takahashi S."/>
            <person name="Yoshida T."/>
            <person name="Shimamura S."/>
            <person name="Takaki Y."/>
            <person name="Nagai Y."/>
            <person name="Toyoda A."/>
            <person name="Suzuki Y."/>
            <person name="Arimoto A."/>
            <person name="Ishii H."/>
            <person name="Satoh N."/>
            <person name="Nishiyama T."/>
            <person name="Hasebe M."/>
            <person name="Maruyama T."/>
            <person name="Minagawa J."/>
            <person name="Obokata J."/>
            <person name="Shigenobu S."/>
        </authorList>
    </citation>
    <scope>NUCLEOTIDE SEQUENCE [LARGE SCALE GENOMIC DNA]</scope>
</reference>
<feature type="region of interest" description="Disordered" evidence="1">
    <location>
        <begin position="1"/>
        <end position="24"/>
    </location>
</feature>
<dbReference type="Proteomes" id="UP000762676">
    <property type="component" value="Unassembled WGS sequence"/>
</dbReference>
<evidence type="ECO:0008006" key="4">
    <source>
        <dbReference type="Google" id="ProtNLM"/>
    </source>
</evidence>
<sequence length="166" mass="18231">MPQPDPSPRSKPAMGSRAATPVPIPVQTDTRNKLKQFIAENTSLGLGTHVVLKLASTLPENQHYKVCADTTKKRVRPSLEEAAAAEFAAAEVPKVPRKQRCVEPPKEVRYDGSDHCILFTTRGKCSFRKTGFCRLNAKNVMSGSASRKKITALTNTIIFEVKVVNL</sequence>
<accession>A0AAV4IKH4</accession>
<name>A0AAV4IKH4_9GAST</name>
<evidence type="ECO:0000313" key="3">
    <source>
        <dbReference type="Proteomes" id="UP000762676"/>
    </source>
</evidence>
<proteinExistence type="predicted"/>
<keyword evidence="3" id="KW-1185">Reference proteome</keyword>
<dbReference type="AlphaFoldDB" id="A0AAV4IKH4"/>
<gene>
    <name evidence="2" type="ORF">ElyMa_003070000</name>
</gene>
<dbReference type="EMBL" id="BMAT01006351">
    <property type="protein sequence ID" value="GFS10804.1"/>
    <property type="molecule type" value="Genomic_DNA"/>
</dbReference>
<evidence type="ECO:0000313" key="2">
    <source>
        <dbReference type="EMBL" id="GFS10804.1"/>
    </source>
</evidence>
<evidence type="ECO:0000256" key="1">
    <source>
        <dbReference type="SAM" id="MobiDB-lite"/>
    </source>
</evidence>
<protein>
    <recommendedName>
        <fullName evidence="4">FLYWCH-type domain-containing protein</fullName>
    </recommendedName>
</protein>